<reference evidence="14" key="1">
    <citation type="submission" date="2022-07" db="EMBL/GenBank/DDBJ databases">
        <title>Chromosome-level genome of Muraenolepis orangiensis.</title>
        <authorList>
            <person name="Kim J."/>
        </authorList>
    </citation>
    <scope>NUCLEOTIDE SEQUENCE</scope>
    <source>
        <strain evidence="14">KU_S4_2022</strain>
        <tissue evidence="14">Muscle</tissue>
    </source>
</reference>
<dbReference type="NCBIfam" id="TIGR00234">
    <property type="entry name" value="tyrS"/>
    <property type="match status" value="1"/>
</dbReference>
<keyword evidence="6 13" id="KW-0547">Nucleotide-binding</keyword>
<dbReference type="GO" id="GO:0005524">
    <property type="term" value="F:ATP binding"/>
    <property type="evidence" value="ECO:0007669"/>
    <property type="project" value="UniProtKB-KW"/>
</dbReference>
<keyword evidence="8 13" id="KW-0648">Protein biosynthesis</keyword>
<evidence type="ECO:0000256" key="3">
    <source>
        <dbReference type="ARBA" id="ARBA00005594"/>
    </source>
</evidence>
<sequence length="490" mass="53566">MAASMASGTCSRWFFRFASCSRRRLPGLQPRRDGGGGPGGPGGLLLSLHKRGVLKESFPEDAATLDQLARLLEPSSSSGLQTVYCGFDPTADSLHVGNLLAIVGLLHFRAAGHRVLAVLGGATARLGDPSGRSDERPPVAAVALAANTRGIRESIERICANHELLFHRDGTGGGGPPLGTVTVLNNASWYKDRGVVCFLAEVGRHFRMGTLLSRHSVRSRLASAEGMSLTEFTYQVFQAYDFYHLHQVYGCRIQLGGSDQLGNLMSGHDYIRRVCGEDVFGLTVPLVTSSSGDKLGKTAGNAVWLNRERTSPFELYQYFLRQPDAVVERYLKLFTFLPLAEVESLMEQQRLDPGKRLAQKRLAAEVTKLVHGKEGLESAKRCTNALYHDSTQALEQMSDAELQELFSQAPFHELLLEPGTTVLDACRLAQAVPDGPKGYGMVTEGAVWINHSRSDRPDQVLVPKVHILSNGLSLLRVGKKNFYIIKWLGL</sequence>
<dbReference type="CDD" id="cd00805">
    <property type="entry name" value="TyrRS_core"/>
    <property type="match status" value="1"/>
</dbReference>
<keyword evidence="7 13" id="KW-0067">ATP-binding</keyword>
<dbReference type="FunFam" id="3.40.50.620:FF:000107">
    <property type="entry name" value="Tyrosine--tRNA ligase"/>
    <property type="match status" value="1"/>
</dbReference>
<dbReference type="GO" id="GO:0005759">
    <property type="term" value="C:mitochondrial matrix"/>
    <property type="evidence" value="ECO:0007669"/>
    <property type="project" value="UniProtKB-SubCell"/>
</dbReference>
<name>A0A9Q0E1A4_9TELE</name>
<keyword evidence="9" id="KW-0809">Transit peptide</keyword>
<comment type="subcellular location">
    <subcellularLocation>
        <location evidence="2">Mitochondrion matrix</location>
    </subcellularLocation>
</comment>
<dbReference type="FunFam" id="3.10.290.10:FF:000017">
    <property type="entry name" value="Tyrosine--tRNA ligase"/>
    <property type="match status" value="1"/>
</dbReference>
<comment type="catalytic activity">
    <reaction evidence="12 13">
        <text>tRNA(Tyr) + L-tyrosine + ATP = L-tyrosyl-tRNA(Tyr) + AMP + diphosphate + H(+)</text>
        <dbReference type="Rhea" id="RHEA:10220"/>
        <dbReference type="Rhea" id="RHEA-COMP:9706"/>
        <dbReference type="Rhea" id="RHEA-COMP:9707"/>
        <dbReference type="ChEBI" id="CHEBI:15378"/>
        <dbReference type="ChEBI" id="CHEBI:30616"/>
        <dbReference type="ChEBI" id="CHEBI:33019"/>
        <dbReference type="ChEBI" id="CHEBI:58315"/>
        <dbReference type="ChEBI" id="CHEBI:78442"/>
        <dbReference type="ChEBI" id="CHEBI:78536"/>
        <dbReference type="ChEBI" id="CHEBI:456215"/>
        <dbReference type="EC" id="6.1.1.1"/>
    </reaction>
</comment>
<dbReference type="OrthoDB" id="337870at2759"/>
<evidence type="ECO:0000256" key="12">
    <source>
        <dbReference type="ARBA" id="ARBA00048248"/>
    </source>
</evidence>
<dbReference type="Proteomes" id="UP001148018">
    <property type="component" value="Unassembled WGS sequence"/>
</dbReference>
<dbReference type="InterPro" id="IPR024088">
    <property type="entry name" value="Tyr-tRNA-ligase_bac-type"/>
</dbReference>
<evidence type="ECO:0000256" key="9">
    <source>
        <dbReference type="ARBA" id="ARBA00022946"/>
    </source>
</evidence>
<evidence type="ECO:0000256" key="7">
    <source>
        <dbReference type="ARBA" id="ARBA00022840"/>
    </source>
</evidence>
<dbReference type="GO" id="GO:0003723">
    <property type="term" value="F:RNA binding"/>
    <property type="evidence" value="ECO:0007669"/>
    <property type="project" value="InterPro"/>
</dbReference>
<dbReference type="InterPro" id="IPR001412">
    <property type="entry name" value="aa-tRNA-synth_I_CS"/>
</dbReference>
<evidence type="ECO:0000256" key="4">
    <source>
        <dbReference type="ARBA" id="ARBA00011738"/>
    </source>
</evidence>
<evidence type="ECO:0000256" key="13">
    <source>
        <dbReference type="RuleBase" id="RU361234"/>
    </source>
</evidence>
<keyword evidence="10" id="KW-0496">Mitochondrion</keyword>
<comment type="subunit">
    <text evidence="4">Homodimer.</text>
</comment>
<dbReference type="FunFam" id="1.10.240.10:FF:000001">
    <property type="entry name" value="Tyrosine--tRNA ligase"/>
    <property type="match status" value="1"/>
</dbReference>
<comment type="caution">
    <text evidence="14">The sequence shown here is derived from an EMBL/GenBank/DDBJ whole genome shotgun (WGS) entry which is preliminary data.</text>
</comment>
<evidence type="ECO:0000313" key="14">
    <source>
        <dbReference type="EMBL" id="KAJ3596990.1"/>
    </source>
</evidence>
<keyword evidence="11 13" id="KW-0030">Aminoacyl-tRNA synthetase</keyword>
<protein>
    <recommendedName>
        <fullName evidence="13">Tyrosine--tRNA ligase</fullName>
        <ecNumber evidence="13">6.1.1.1</ecNumber>
    </recommendedName>
    <alternativeName>
        <fullName evidence="13">Tyrosyl-tRNA synthetase</fullName>
    </alternativeName>
</protein>
<evidence type="ECO:0000313" key="15">
    <source>
        <dbReference type="Proteomes" id="UP001148018"/>
    </source>
</evidence>
<gene>
    <name evidence="14" type="ORF">NHX12_003390</name>
</gene>
<dbReference type="SUPFAM" id="SSF52374">
    <property type="entry name" value="Nucleotidylyl transferase"/>
    <property type="match status" value="1"/>
</dbReference>
<dbReference type="InterPro" id="IPR002307">
    <property type="entry name" value="Tyr-tRNA-ligase"/>
</dbReference>
<evidence type="ECO:0000256" key="6">
    <source>
        <dbReference type="ARBA" id="ARBA00022741"/>
    </source>
</evidence>
<dbReference type="GO" id="GO:0004831">
    <property type="term" value="F:tyrosine-tRNA ligase activity"/>
    <property type="evidence" value="ECO:0007669"/>
    <property type="project" value="UniProtKB-EC"/>
</dbReference>
<organism evidence="14 15">
    <name type="scientific">Muraenolepis orangiensis</name>
    <name type="common">Patagonian moray cod</name>
    <dbReference type="NCBI Taxonomy" id="630683"/>
    <lineage>
        <taxon>Eukaryota</taxon>
        <taxon>Metazoa</taxon>
        <taxon>Chordata</taxon>
        <taxon>Craniata</taxon>
        <taxon>Vertebrata</taxon>
        <taxon>Euteleostomi</taxon>
        <taxon>Actinopterygii</taxon>
        <taxon>Neopterygii</taxon>
        <taxon>Teleostei</taxon>
        <taxon>Neoteleostei</taxon>
        <taxon>Acanthomorphata</taxon>
        <taxon>Zeiogadaria</taxon>
        <taxon>Gadariae</taxon>
        <taxon>Gadiformes</taxon>
        <taxon>Muraenolepidoidei</taxon>
        <taxon>Muraenolepididae</taxon>
        <taxon>Muraenolepis</taxon>
    </lineage>
</organism>
<dbReference type="PANTHER" id="PTHR11766:SF0">
    <property type="entry name" value="TYROSINE--TRNA LIGASE, MITOCHONDRIAL"/>
    <property type="match status" value="1"/>
</dbReference>
<dbReference type="InterPro" id="IPR002305">
    <property type="entry name" value="aa-tRNA-synth_Ic"/>
</dbReference>
<dbReference type="AlphaFoldDB" id="A0A9Q0E1A4"/>
<dbReference type="PRINTS" id="PR01040">
    <property type="entry name" value="TRNASYNTHTYR"/>
</dbReference>
<comment type="function">
    <text evidence="1">Catalyzes the attachment of tyrosine to tRNA(Tyr) in a two-step reaction: tyrosine is first activated by ATP to form Tyr-AMP and then transferred to the acceptor end of tRNA(Tyr).</text>
</comment>
<dbReference type="PROSITE" id="PS00178">
    <property type="entry name" value="AA_TRNA_LIGASE_I"/>
    <property type="match status" value="1"/>
</dbReference>
<comment type="similarity">
    <text evidence="3 13">Belongs to the class-I aminoacyl-tRNA synthetase family.</text>
</comment>
<dbReference type="Pfam" id="PF00579">
    <property type="entry name" value="tRNA-synt_1b"/>
    <property type="match status" value="1"/>
</dbReference>
<dbReference type="GO" id="GO:0005829">
    <property type="term" value="C:cytosol"/>
    <property type="evidence" value="ECO:0007669"/>
    <property type="project" value="TreeGrafter"/>
</dbReference>
<dbReference type="EMBL" id="JANIIK010000110">
    <property type="protein sequence ID" value="KAJ3596990.1"/>
    <property type="molecule type" value="Genomic_DNA"/>
</dbReference>
<keyword evidence="5 13" id="KW-0436">Ligase</keyword>
<evidence type="ECO:0000256" key="5">
    <source>
        <dbReference type="ARBA" id="ARBA00022598"/>
    </source>
</evidence>
<evidence type="ECO:0000256" key="2">
    <source>
        <dbReference type="ARBA" id="ARBA00004305"/>
    </source>
</evidence>
<dbReference type="PANTHER" id="PTHR11766">
    <property type="entry name" value="TYROSYL-TRNA SYNTHETASE"/>
    <property type="match status" value="1"/>
</dbReference>
<dbReference type="GO" id="GO:0006437">
    <property type="term" value="P:tyrosyl-tRNA aminoacylation"/>
    <property type="evidence" value="ECO:0007669"/>
    <property type="project" value="InterPro"/>
</dbReference>
<accession>A0A9Q0E1A4</accession>
<dbReference type="EC" id="6.1.1.1" evidence="13"/>
<dbReference type="InterPro" id="IPR014729">
    <property type="entry name" value="Rossmann-like_a/b/a_fold"/>
</dbReference>
<dbReference type="Gene3D" id="3.10.290.10">
    <property type="entry name" value="RNA-binding S4 domain"/>
    <property type="match status" value="1"/>
</dbReference>
<keyword evidence="15" id="KW-1185">Reference proteome</keyword>
<evidence type="ECO:0000256" key="11">
    <source>
        <dbReference type="ARBA" id="ARBA00023146"/>
    </source>
</evidence>
<dbReference type="Gene3D" id="1.10.240.10">
    <property type="entry name" value="Tyrosyl-Transfer RNA Synthetase"/>
    <property type="match status" value="1"/>
</dbReference>
<evidence type="ECO:0000256" key="8">
    <source>
        <dbReference type="ARBA" id="ARBA00022917"/>
    </source>
</evidence>
<evidence type="ECO:0000256" key="1">
    <source>
        <dbReference type="ARBA" id="ARBA00002025"/>
    </source>
</evidence>
<evidence type="ECO:0000256" key="10">
    <source>
        <dbReference type="ARBA" id="ARBA00023128"/>
    </source>
</evidence>
<proteinExistence type="inferred from homology"/>
<dbReference type="SUPFAM" id="SSF55174">
    <property type="entry name" value="Alpha-L RNA-binding motif"/>
    <property type="match status" value="1"/>
</dbReference>
<dbReference type="InterPro" id="IPR036986">
    <property type="entry name" value="S4_RNA-bd_sf"/>
</dbReference>
<dbReference type="Gene3D" id="3.40.50.620">
    <property type="entry name" value="HUPs"/>
    <property type="match status" value="1"/>
</dbReference>